<dbReference type="Gene3D" id="3.30.2310.20">
    <property type="entry name" value="RelE-like"/>
    <property type="match status" value="1"/>
</dbReference>
<evidence type="ECO:0008006" key="3">
    <source>
        <dbReference type="Google" id="ProtNLM"/>
    </source>
</evidence>
<comment type="caution">
    <text evidence="1">The sequence shown here is derived from an EMBL/GenBank/DDBJ whole genome shotgun (WGS) entry which is preliminary data.</text>
</comment>
<keyword evidence="2" id="KW-1185">Reference proteome</keyword>
<gene>
    <name evidence="1" type="ORF">IM755_06145</name>
</gene>
<dbReference type="RefSeq" id="WP_194094785.1">
    <property type="nucleotide sequence ID" value="NZ_JADFTZ010000002.1"/>
</dbReference>
<organism evidence="1 2">
    <name type="scientific">Flavobacterium proteolyticum</name>
    <dbReference type="NCBI Taxonomy" id="2911683"/>
    <lineage>
        <taxon>Bacteria</taxon>
        <taxon>Pseudomonadati</taxon>
        <taxon>Bacteroidota</taxon>
        <taxon>Flavobacteriia</taxon>
        <taxon>Flavobacteriales</taxon>
        <taxon>Flavobacteriaceae</taxon>
        <taxon>Flavobacterium</taxon>
    </lineage>
</organism>
<evidence type="ECO:0000313" key="1">
    <source>
        <dbReference type="EMBL" id="MBE9576287.1"/>
    </source>
</evidence>
<name>A0ABR9WQU6_9FLAO</name>
<protein>
    <recommendedName>
        <fullName evidence="3">Type II toxin-antitoxin system RelE/ParE family toxin</fullName>
    </recommendedName>
</protein>
<reference evidence="1 2" key="1">
    <citation type="submission" date="2020-10" db="EMBL/GenBank/DDBJ databases">
        <title>The genome sequence of Flavobacterium aquaticum 1Y8A.</title>
        <authorList>
            <person name="Liu Y."/>
        </authorList>
    </citation>
    <scope>NUCLEOTIDE SEQUENCE [LARGE SCALE GENOMIC DNA]</scope>
    <source>
        <strain evidence="1 2">1Y8A</strain>
    </source>
</reference>
<proteinExistence type="predicted"/>
<accession>A0ABR9WQU6</accession>
<evidence type="ECO:0000313" key="2">
    <source>
        <dbReference type="Proteomes" id="UP000656274"/>
    </source>
</evidence>
<sequence>MEYKVVWVALAVETYMEEIDFIFLKWNQKEVDDFVMLVDENLKRLSINPLIGQIHKNVYKIVIFKQTSLFYRIIEKDKKVELVYFWNNKKDSQ</sequence>
<dbReference type="Proteomes" id="UP000656274">
    <property type="component" value="Unassembled WGS sequence"/>
</dbReference>
<dbReference type="EMBL" id="JADFTZ010000002">
    <property type="protein sequence ID" value="MBE9576287.1"/>
    <property type="molecule type" value="Genomic_DNA"/>
</dbReference>
<dbReference type="InterPro" id="IPR035093">
    <property type="entry name" value="RelE/ParE_toxin_dom_sf"/>
</dbReference>